<evidence type="ECO:0000256" key="1">
    <source>
        <dbReference type="SAM" id="Phobius"/>
    </source>
</evidence>
<name>A0A1J5QCW9_9ZZZZ</name>
<keyword evidence="1" id="KW-1133">Transmembrane helix</keyword>
<dbReference type="AlphaFoldDB" id="A0A1J5QCW9"/>
<comment type="caution">
    <text evidence="2">The sequence shown here is derived from an EMBL/GenBank/DDBJ whole genome shotgun (WGS) entry which is preliminary data.</text>
</comment>
<keyword evidence="1" id="KW-0812">Transmembrane</keyword>
<protein>
    <submittedName>
        <fullName evidence="2">Uncharacterized protein</fullName>
    </submittedName>
</protein>
<evidence type="ECO:0000313" key="2">
    <source>
        <dbReference type="EMBL" id="OIQ73821.1"/>
    </source>
</evidence>
<proteinExistence type="predicted"/>
<reference evidence="2" key="1">
    <citation type="submission" date="2016-10" db="EMBL/GenBank/DDBJ databases">
        <title>Sequence of Gallionella enrichment culture.</title>
        <authorList>
            <person name="Poehlein A."/>
            <person name="Muehling M."/>
            <person name="Daniel R."/>
        </authorList>
    </citation>
    <scope>NUCLEOTIDE SEQUENCE</scope>
</reference>
<feature type="transmembrane region" description="Helical" evidence="1">
    <location>
        <begin position="48"/>
        <end position="75"/>
    </location>
</feature>
<keyword evidence="1" id="KW-0472">Membrane</keyword>
<sequence>MVDRNLTDFYGRLYRIQKNRRRGGGFEAAGTLGRAYFVPRPKRRSLPILGPLLIVIVAVTCLKGVILNSVGAGVYDARITSLQKSASTMDEIGGLIMQADPATVYIANKIASLHH</sequence>
<organism evidence="2">
    <name type="scientific">mine drainage metagenome</name>
    <dbReference type="NCBI Taxonomy" id="410659"/>
    <lineage>
        <taxon>unclassified sequences</taxon>
        <taxon>metagenomes</taxon>
        <taxon>ecological metagenomes</taxon>
    </lineage>
</organism>
<dbReference type="EMBL" id="MLJW01002724">
    <property type="protein sequence ID" value="OIQ73821.1"/>
    <property type="molecule type" value="Genomic_DNA"/>
</dbReference>
<gene>
    <name evidence="2" type="ORF">GALL_445380</name>
</gene>
<accession>A0A1J5QCW9</accession>